<feature type="compositionally biased region" description="Basic residues" evidence="1">
    <location>
        <begin position="226"/>
        <end position="235"/>
    </location>
</feature>
<keyword evidence="2" id="KW-1133">Transmembrane helix</keyword>
<dbReference type="AlphaFoldDB" id="A0A6P7KJV0"/>
<feature type="transmembrane region" description="Helical" evidence="2">
    <location>
        <begin position="64"/>
        <end position="83"/>
    </location>
</feature>
<feature type="compositionally biased region" description="Basic and acidic residues" evidence="1">
    <location>
        <begin position="311"/>
        <end position="328"/>
    </location>
</feature>
<sequence>MGLIKFVCAVFTRALFVLVSLAGVLRVTWVKKDPRYWSLAVLCVPLVVEMIITLKRRMGQDYKWFSPPIFLFLISIIPSIWFLELHYQENRTLDPQCKKLDSWESVHRLISVNATGANQTYQNYLKQHIDGVLSAVCSNDWILALHQILLILLILGKWLLPLGGGVTRDELSQLLLIFVGTAADILEFTSETLSDVKWRKQPSAGLHHPGCVDVEHVAVSSTSVRREHKVGARGRRPGDEPPGQTQHGHLERHGGPVHPGRALPGGPAHRHDLLQRLPPDAGLLRHQELPGGGPEPVQAGGDMPGLQTPRRRQEAERRAVMRVSESRGRRLGCRRAALEGRRSTEEKRMHRLQNSLVVNDRCCLEQKAVTHHIFVLEIFFCS</sequence>
<evidence type="ECO:0000256" key="2">
    <source>
        <dbReference type="SAM" id="Phobius"/>
    </source>
</evidence>
<dbReference type="InterPro" id="IPR019169">
    <property type="entry name" value="Transmembrane_26"/>
</dbReference>
<keyword evidence="2" id="KW-0812">Transmembrane</keyword>
<feature type="transmembrane region" description="Helical" evidence="2">
    <location>
        <begin position="141"/>
        <end position="160"/>
    </location>
</feature>
<dbReference type="PANTHER" id="PTHR22168:SF3">
    <property type="entry name" value="TRANSMEMBRANE PROTEIN 26"/>
    <property type="match status" value="1"/>
</dbReference>
<dbReference type="GeneID" id="114841825"/>
<dbReference type="Pfam" id="PF09772">
    <property type="entry name" value="Tmem26"/>
    <property type="match status" value="1"/>
</dbReference>
<evidence type="ECO:0000313" key="4">
    <source>
        <dbReference type="RefSeq" id="XP_028982818.1"/>
    </source>
</evidence>
<name>A0A6P7KJV0_BETSP</name>
<feature type="transmembrane region" description="Helical" evidence="2">
    <location>
        <begin position="36"/>
        <end position="52"/>
    </location>
</feature>
<dbReference type="PANTHER" id="PTHR22168">
    <property type="entry name" value="TMEM26 PROTEIN"/>
    <property type="match status" value="1"/>
</dbReference>
<dbReference type="InParanoid" id="A0A6P7KJV0"/>
<dbReference type="RefSeq" id="XP_028982818.1">
    <property type="nucleotide sequence ID" value="XM_029126985.3"/>
</dbReference>
<dbReference type="Proteomes" id="UP000515150">
    <property type="component" value="Chromosome 15"/>
</dbReference>
<proteinExistence type="predicted"/>
<dbReference type="KEGG" id="bspl:114841825"/>
<protein>
    <submittedName>
        <fullName evidence="4">Transmembrane protein 26-like isoform X1</fullName>
    </submittedName>
</protein>
<evidence type="ECO:0000256" key="1">
    <source>
        <dbReference type="SAM" id="MobiDB-lite"/>
    </source>
</evidence>
<keyword evidence="2" id="KW-0472">Membrane</keyword>
<gene>
    <name evidence="4" type="primary">LOC114841825</name>
</gene>
<accession>A0A6P7KJV0</accession>
<dbReference type="OrthoDB" id="10042902at2759"/>
<evidence type="ECO:0000313" key="3">
    <source>
        <dbReference type="Proteomes" id="UP000515150"/>
    </source>
</evidence>
<organism evidence="3 4">
    <name type="scientific">Betta splendens</name>
    <name type="common">Siamese fighting fish</name>
    <dbReference type="NCBI Taxonomy" id="158456"/>
    <lineage>
        <taxon>Eukaryota</taxon>
        <taxon>Metazoa</taxon>
        <taxon>Chordata</taxon>
        <taxon>Craniata</taxon>
        <taxon>Vertebrata</taxon>
        <taxon>Euteleostomi</taxon>
        <taxon>Actinopterygii</taxon>
        <taxon>Neopterygii</taxon>
        <taxon>Teleostei</taxon>
        <taxon>Neoteleostei</taxon>
        <taxon>Acanthomorphata</taxon>
        <taxon>Anabantaria</taxon>
        <taxon>Anabantiformes</taxon>
        <taxon>Anabantoidei</taxon>
        <taxon>Osphronemidae</taxon>
        <taxon>Betta</taxon>
    </lineage>
</organism>
<reference evidence="4" key="1">
    <citation type="submission" date="2025-08" db="UniProtKB">
        <authorList>
            <consortium name="RefSeq"/>
        </authorList>
    </citation>
    <scope>IDENTIFICATION</scope>
</reference>
<keyword evidence="3" id="KW-1185">Reference proteome</keyword>
<feature type="region of interest" description="Disordered" evidence="1">
    <location>
        <begin position="222"/>
        <end position="328"/>
    </location>
</feature>